<dbReference type="Gene3D" id="3.90.1150.200">
    <property type="match status" value="1"/>
</dbReference>
<reference evidence="3" key="1">
    <citation type="submission" date="2016-10" db="EMBL/GenBank/DDBJ databases">
        <authorList>
            <person name="Varghese N."/>
            <person name="Submissions S."/>
        </authorList>
    </citation>
    <scope>NUCLEOTIDE SEQUENCE [LARGE SCALE GENOMIC DNA]</scope>
    <source>
        <strain evidence="3">ATCC 700379</strain>
    </source>
</reference>
<organism evidence="2 3">
    <name type="scientific">Sporolactobacillus nakayamae</name>
    <dbReference type="NCBI Taxonomy" id="269670"/>
    <lineage>
        <taxon>Bacteria</taxon>
        <taxon>Bacillati</taxon>
        <taxon>Bacillota</taxon>
        <taxon>Bacilli</taxon>
        <taxon>Bacillales</taxon>
        <taxon>Sporolactobacillaceae</taxon>
        <taxon>Sporolactobacillus</taxon>
    </lineage>
</organism>
<dbReference type="Pfam" id="PF08818">
    <property type="entry name" value="DUF1801"/>
    <property type="match status" value="1"/>
</dbReference>
<feature type="domain" description="YdhG-like" evidence="1">
    <location>
        <begin position="20"/>
        <end position="117"/>
    </location>
</feature>
<dbReference type="InterPro" id="IPR014922">
    <property type="entry name" value="YdhG-like"/>
</dbReference>
<sequence length="217" mass="24979">MTDDKTNPRVDEFLQKPSKWMECYERLRAMVLDCGLTEDFKWMHPCYTFNGKNVVLIHGFKDYCALLLHKGALLKDAQGILVQQTENVQAARQIRFTNVQKIIEMEAILKAYIREAIEVEKAGLTVEVKERPDVGIPEELKSKFDEMPELKTAFDALTAGRQKAYFLYFSNAKRSATRVSRIEKSMERILNGKGLMDCVCGHSKKMPNCDGSHKFYR</sequence>
<dbReference type="PIRSF" id="PIRSF021308">
    <property type="entry name" value="UCP021308"/>
    <property type="match status" value="1"/>
</dbReference>
<evidence type="ECO:0000259" key="1">
    <source>
        <dbReference type="Pfam" id="PF08818"/>
    </source>
</evidence>
<dbReference type="InterPro" id="IPR016786">
    <property type="entry name" value="YdeI_bac"/>
</dbReference>
<dbReference type="Gene3D" id="3.40.5.90">
    <property type="entry name" value="CDGSH iron-sulfur domain, mitoNEET-type"/>
    <property type="match status" value="1"/>
</dbReference>
<name>A0A1I2W5B3_9BACL</name>
<evidence type="ECO:0000313" key="2">
    <source>
        <dbReference type="EMBL" id="SFG95849.1"/>
    </source>
</evidence>
<accession>A0A1I2W5B3</accession>
<dbReference type="OrthoDB" id="214150at2"/>
<dbReference type="RefSeq" id="WP_093674715.1">
    <property type="nucleotide sequence ID" value="NZ_FOOY01000034.1"/>
</dbReference>
<evidence type="ECO:0000313" key="3">
    <source>
        <dbReference type="Proteomes" id="UP000198752"/>
    </source>
</evidence>
<dbReference type="Proteomes" id="UP000198752">
    <property type="component" value="Unassembled WGS sequence"/>
</dbReference>
<proteinExistence type="predicted"/>
<dbReference type="STRING" id="269670.SAMN02982927_03386"/>
<dbReference type="AlphaFoldDB" id="A0A1I2W5B3"/>
<dbReference type="InterPro" id="IPR042216">
    <property type="entry name" value="MitoNEET_CISD"/>
</dbReference>
<dbReference type="SUPFAM" id="SSF159888">
    <property type="entry name" value="YdhG-like"/>
    <property type="match status" value="1"/>
</dbReference>
<gene>
    <name evidence="2" type="ORF">SAMN02982927_03386</name>
</gene>
<keyword evidence="3" id="KW-1185">Reference proteome</keyword>
<dbReference type="EMBL" id="FOOY01000034">
    <property type="protein sequence ID" value="SFG95849.1"/>
    <property type="molecule type" value="Genomic_DNA"/>
</dbReference>
<dbReference type="Pfam" id="PF13376">
    <property type="entry name" value="OmdA"/>
    <property type="match status" value="1"/>
</dbReference>
<protein>
    <submittedName>
        <fullName evidence="2">Uncharacterized conserved protein YdeI, YjbR/CyaY-like superfamily, DUF1801 family</fullName>
    </submittedName>
</protein>